<feature type="transmembrane region" description="Helical" evidence="2">
    <location>
        <begin position="232"/>
        <end position="251"/>
    </location>
</feature>
<organism evidence="3">
    <name type="scientific">Alkalihalophilus sp. As8PL</name>
    <dbReference type="NCBI Taxonomy" id="3237103"/>
    <lineage>
        <taxon>Bacteria</taxon>
        <taxon>Bacillati</taxon>
        <taxon>Bacillota</taxon>
        <taxon>Bacilli</taxon>
        <taxon>Bacillales</taxon>
        <taxon>Bacillaceae</taxon>
        <taxon>Alkalihalophilus</taxon>
    </lineage>
</organism>
<evidence type="ECO:0000256" key="2">
    <source>
        <dbReference type="SAM" id="Phobius"/>
    </source>
</evidence>
<feature type="transmembrane region" description="Helical" evidence="2">
    <location>
        <begin position="500"/>
        <end position="517"/>
    </location>
</feature>
<feature type="transmembrane region" description="Helical" evidence="2">
    <location>
        <begin position="285"/>
        <end position="306"/>
    </location>
</feature>
<feature type="transmembrane region" description="Helical" evidence="2">
    <location>
        <begin position="755"/>
        <end position="773"/>
    </location>
</feature>
<proteinExistence type="predicted"/>
<feature type="transmembrane region" description="Helical" evidence="2">
    <location>
        <begin position="258"/>
        <end position="279"/>
    </location>
</feature>
<evidence type="ECO:0000313" key="3">
    <source>
        <dbReference type="EMBL" id="XDI35385.1"/>
    </source>
</evidence>
<evidence type="ECO:0000256" key="1">
    <source>
        <dbReference type="SAM" id="Coils"/>
    </source>
</evidence>
<feature type="transmembrane region" description="Helical" evidence="2">
    <location>
        <begin position="199"/>
        <end position="220"/>
    </location>
</feature>
<dbReference type="Pfam" id="PF10101">
    <property type="entry name" value="DUF2339"/>
    <property type="match status" value="1"/>
</dbReference>
<keyword evidence="1" id="KW-0175">Coiled coil</keyword>
<feature type="transmembrane region" description="Helical" evidence="2">
    <location>
        <begin position="445"/>
        <end position="466"/>
    </location>
</feature>
<feature type="transmembrane region" description="Helical" evidence="2">
    <location>
        <begin position="478"/>
        <end position="494"/>
    </location>
</feature>
<feature type="transmembrane region" description="Helical" evidence="2">
    <location>
        <begin position="364"/>
        <end position="384"/>
    </location>
</feature>
<gene>
    <name evidence="3" type="ORF">AB3N04_11695</name>
</gene>
<dbReference type="PANTHER" id="PTHR38434">
    <property type="entry name" value="BLL2549 PROTEIN"/>
    <property type="match status" value="1"/>
</dbReference>
<keyword evidence="2" id="KW-0812">Transmembrane</keyword>
<dbReference type="PANTHER" id="PTHR38434:SF1">
    <property type="entry name" value="BLL2549 PROTEIN"/>
    <property type="match status" value="1"/>
</dbReference>
<dbReference type="EMBL" id="CP162551">
    <property type="protein sequence ID" value="XDI35385.1"/>
    <property type="molecule type" value="Genomic_DNA"/>
</dbReference>
<reference evidence="3" key="1">
    <citation type="submission" date="2024-07" db="EMBL/GenBank/DDBJ databases">
        <title>Identification and characteristics of an arsenic-resistant bacterial isolate, which belongs to a novel species.</title>
        <authorList>
            <person name="Juszczyk A."/>
            <person name="Kowalczyk A."/>
            <person name="Was K."/>
            <person name="Kosowicz W."/>
            <person name="Budzyn A."/>
            <person name="Latowski D."/>
        </authorList>
    </citation>
    <scope>NUCLEOTIDE SEQUENCE</scope>
    <source>
        <strain evidence="3">As8PL</strain>
    </source>
</reference>
<feature type="transmembrane region" description="Helical" evidence="2">
    <location>
        <begin position="595"/>
        <end position="611"/>
    </location>
</feature>
<feature type="transmembrane region" description="Helical" evidence="2">
    <location>
        <begin position="313"/>
        <end position="332"/>
    </location>
</feature>
<sequence>MNPFKEKLEQIKDAQVQLTKDYEKVVKEYESSDLIQENTRLREQYDDFKEQVEEFKHKQQVIETENRKLRLALQEQMIDEKLALLKMSKQKVETYFGQSINPQHNRLKGLEAETQQKIASLKERAQKNIQVKKEEILSRIDALSIETNEMIKAERKRLAEEQRTLLKGLTGDYEQLEKEEVTEEVIQKRMKQNQIEMKIGLNWINKIGILLIILGVAAAFRHSYTNWFTDEIKGAMFFILGVSMLVGGEWLQQKNKQTFALGLIGGGISVLYGSIFFSYFLLEVIGLTVALLASILVTVSAVILSLRYHSRTIITFALVGGYIPFYSYLFAFGLEGNAVYAAMVYLLILNSSILWISLQKQWNLVHYISFALAIPSLLILLLLSPNDGVSMLYIVLTFVLYVGLTIGYSFKHKVALKWGDVTLLALNTFFSCLLLYYLFHRLEWNDFRGLLAVAFFVLFFGLGRFVEQKMPNEAQTRILFYATSITFLVLIIPFQFGAEWVALGWLIQGVVLMIYANKANLRLLEMAGWGIFVLTLFTFFVEWFVTISGIGMSSYFHFKYFAVVIGLITTTIYYAMWQRREGNNYLFNKVKDLPLYLKYFTLVNVWVYLAYESRYMYEQSVPLTLTNYSFYQSLMVAFLTVGLAYVLTKIPLLYDRIVSYFCLFLYAFGSLIGLFLTIAAPALEPVIAQSTFLNYLALVLLIGFNLLIFFSGRDLLLAYIRQQYKDIELYPTILGVYILGILAAFLTVQFRLADVGFVFSSVFLIVAVAYILYGFKKQYVYIRRIGLGLTLLSTGKLFLYDLAFLTETSKIVAYFCFGVVLLGISYLYQKVSSKQSQDIEQSM</sequence>
<keyword evidence="2" id="KW-0472">Membrane</keyword>
<feature type="coiled-coil region" evidence="1">
    <location>
        <begin position="31"/>
        <end position="65"/>
    </location>
</feature>
<feature type="transmembrane region" description="Helical" evidence="2">
    <location>
        <begin position="390"/>
        <end position="409"/>
    </location>
</feature>
<dbReference type="RefSeq" id="WP_368502960.1">
    <property type="nucleotide sequence ID" value="NZ_CP162551.1"/>
</dbReference>
<accession>A0AB39BPE8</accession>
<feature type="transmembrane region" description="Helical" evidence="2">
    <location>
        <begin position="785"/>
        <end position="805"/>
    </location>
</feature>
<feature type="transmembrane region" description="Helical" evidence="2">
    <location>
        <begin position="660"/>
        <end position="683"/>
    </location>
</feature>
<dbReference type="InterPro" id="IPR019286">
    <property type="entry name" value="DUF2339_TM"/>
</dbReference>
<name>A0AB39BPE8_9BACI</name>
<feature type="transmembrane region" description="Helical" evidence="2">
    <location>
        <begin position="529"/>
        <end position="552"/>
    </location>
</feature>
<dbReference type="AlphaFoldDB" id="A0AB39BPE8"/>
<feature type="transmembrane region" description="Helical" evidence="2">
    <location>
        <begin position="729"/>
        <end position="749"/>
    </location>
</feature>
<feature type="transmembrane region" description="Helical" evidence="2">
    <location>
        <begin position="338"/>
        <end position="357"/>
    </location>
</feature>
<feature type="transmembrane region" description="Helical" evidence="2">
    <location>
        <begin position="811"/>
        <end position="828"/>
    </location>
</feature>
<feature type="transmembrane region" description="Helical" evidence="2">
    <location>
        <begin position="421"/>
        <end position="439"/>
    </location>
</feature>
<keyword evidence="2" id="KW-1133">Transmembrane helix</keyword>
<feature type="transmembrane region" description="Helical" evidence="2">
    <location>
        <begin position="558"/>
        <end position="575"/>
    </location>
</feature>
<feature type="transmembrane region" description="Helical" evidence="2">
    <location>
        <begin position="695"/>
        <end position="717"/>
    </location>
</feature>
<feature type="transmembrane region" description="Helical" evidence="2">
    <location>
        <begin position="631"/>
        <end position="648"/>
    </location>
</feature>
<protein>
    <submittedName>
        <fullName evidence="3">DUF2339 domain-containing protein</fullName>
    </submittedName>
</protein>